<evidence type="ECO:0000259" key="11">
    <source>
        <dbReference type="PROSITE" id="PS50262"/>
    </source>
</evidence>
<dbReference type="PROSITE" id="PS50262">
    <property type="entry name" value="G_PROTEIN_RECEP_F1_2"/>
    <property type="match status" value="1"/>
</dbReference>
<keyword evidence="8" id="KW-0325">Glycoprotein</keyword>
<evidence type="ECO:0000256" key="7">
    <source>
        <dbReference type="ARBA" id="ARBA00023170"/>
    </source>
</evidence>
<evidence type="ECO:0000256" key="5">
    <source>
        <dbReference type="ARBA" id="ARBA00023040"/>
    </source>
</evidence>
<dbReference type="Gene3D" id="1.20.1070.10">
    <property type="entry name" value="Rhodopsin 7-helix transmembrane proteins"/>
    <property type="match status" value="1"/>
</dbReference>
<reference evidence="12 13" key="1">
    <citation type="journal article" date="2007" name="Science">
        <title>Sea anemone genome reveals ancestral eumetazoan gene repertoire and genomic organization.</title>
        <authorList>
            <person name="Putnam N.H."/>
            <person name="Srivastava M."/>
            <person name="Hellsten U."/>
            <person name="Dirks B."/>
            <person name="Chapman J."/>
            <person name="Salamov A."/>
            <person name="Terry A."/>
            <person name="Shapiro H."/>
            <person name="Lindquist E."/>
            <person name="Kapitonov V.V."/>
            <person name="Jurka J."/>
            <person name="Genikhovich G."/>
            <person name="Grigoriev I.V."/>
            <person name="Lucas S.M."/>
            <person name="Steele R.E."/>
            <person name="Finnerty J.R."/>
            <person name="Technau U."/>
            <person name="Martindale M.Q."/>
            <person name="Rokhsar D.S."/>
        </authorList>
    </citation>
    <scope>NUCLEOTIDE SEQUENCE [LARGE SCALE GENOMIC DNA]</scope>
    <source>
        <strain evidence="13">CH2 X CH6</strain>
    </source>
</reference>
<keyword evidence="3 10" id="KW-0812">Transmembrane</keyword>
<name>A7RXI4_NEMVE</name>
<dbReference type="GO" id="GO:0005886">
    <property type="term" value="C:plasma membrane"/>
    <property type="evidence" value="ECO:0000318"/>
    <property type="project" value="GO_Central"/>
</dbReference>
<dbReference type="PANTHER" id="PTHR24246">
    <property type="entry name" value="OLFACTORY RECEPTOR AND ADENOSINE RECEPTOR"/>
    <property type="match status" value="1"/>
</dbReference>
<feature type="transmembrane region" description="Helical" evidence="10">
    <location>
        <begin position="237"/>
        <end position="258"/>
    </location>
</feature>
<accession>A7RXI4</accession>
<dbReference type="InParanoid" id="A7RXI4"/>
<keyword evidence="13" id="KW-1185">Reference proteome</keyword>
<protein>
    <recommendedName>
        <fullName evidence="11">G-protein coupled receptors family 1 profile domain-containing protein</fullName>
    </recommendedName>
</protein>
<dbReference type="PANTHER" id="PTHR24246:SF27">
    <property type="entry name" value="ADENOSINE RECEPTOR, ISOFORM A"/>
    <property type="match status" value="1"/>
</dbReference>
<organism evidence="12 13">
    <name type="scientific">Nematostella vectensis</name>
    <name type="common">Starlet sea anemone</name>
    <dbReference type="NCBI Taxonomy" id="45351"/>
    <lineage>
        <taxon>Eukaryota</taxon>
        <taxon>Metazoa</taxon>
        <taxon>Cnidaria</taxon>
        <taxon>Anthozoa</taxon>
        <taxon>Hexacorallia</taxon>
        <taxon>Actiniaria</taxon>
        <taxon>Edwardsiidae</taxon>
        <taxon>Nematostella</taxon>
    </lineage>
</organism>
<evidence type="ECO:0000256" key="3">
    <source>
        <dbReference type="ARBA" id="ARBA00022692"/>
    </source>
</evidence>
<feature type="transmembrane region" description="Helical" evidence="10">
    <location>
        <begin position="94"/>
        <end position="112"/>
    </location>
</feature>
<dbReference type="SMART" id="SM01381">
    <property type="entry name" value="7TM_GPCR_Srsx"/>
    <property type="match status" value="1"/>
</dbReference>
<dbReference type="GO" id="GO:0001609">
    <property type="term" value="F:G protein-coupled adenosine receptor activity"/>
    <property type="evidence" value="ECO:0000318"/>
    <property type="project" value="GO_Central"/>
</dbReference>
<evidence type="ECO:0000256" key="10">
    <source>
        <dbReference type="SAM" id="Phobius"/>
    </source>
</evidence>
<evidence type="ECO:0000256" key="8">
    <source>
        <dbReference type="ARBA" id="ARBA00023180"/>
    </source>
</evidence>
<dbReference type="FunCoup" id="A7RXI4">
    <property type="interactions" value="33"/>
</dbReference>
<feature type="transmembrane region" description="Helical" evidence="10">
    <location>
        <begin position="132"/>
        <end position="154"/>
    </location>
</feature>
<dbReference type="AlphaFoldDB" id="A7RXI4"/>
<feature type="transmembrane region" description="Helical" evidence="10">
    <location>
        <begin position="14"/>
        <end position="37"/>
    </location>
</feature>
<feature type="transmembrane region" description="Helical" evidence="10">
    <location>
        <begin position="49"/>
        <end position="74"/>
    </location>
</feature>
<keyword evidence="6 10" id="KW-0472">Membrane</keyword>
<evidence type="ECO:0000313" key="13">
    <source>
        <dbReference type="Proteomes" id="UP000001593"/>
    </source>
</evidence>
<feature type="domain" description="G-protein coupled receptors family 1 profile" evidence="11">
    <location>
        <begin position="29"/>
        <end position="256"/>
    </location>
</feature>
<comment type="subcellular location">
    <subcellularLocation>
        <location evidence="1">Cell membrane</location>
        <topology evidence="1">Multi-pass membrane protein</topology>
    </subcellularLocation>
</comment>
<dbReference type="PRINTS" id="PR00237">
    <property type="entry name" value="GPCRRHODOPSN"/>
</dbReference>
<dbReference type="Proteomes" id="UP000001593">
    <property type="component" value="Unassembled WGS sequence"/>
</dbReference>
<gene>
    <name evidence="12" type="ORF">NEMVEDRAFT_v1g203618</name>
</gene>
<dbReference type="EMBL" id="DS469550">
    <property type="protein sequence ID" value="EDO43852.1"/>
    <property type="molecule type" value="Genomic_DNA"/>
</dbReference>
<dbReference type="OMA" id="VIICASY"/>
<feature type="transmembrane region" description="Helical" evidence="10">
    <location>
        <begin position="204"/>
        <end position="225"/>
    </location>
</feature>
<dbReference type="GO" id="GO:0007186">
    <property type="term" value="P:G protein-coupled receptor signaling pathway"/>
    <property type="evidence" value="ECO:0000318"/>
    <property type="project" value="GO_Central"/>
</dbReference>
<dbReference type="InterPro" id="IPR017452">
    <property type="entry name" value="GPCR_Rhodpsn_7TM"/>
</dbReference>
<evidence type="ECO:0000313" key="12">
    <source>
        <dbReference type="EMBL" id="EDO43852.1"/>
    </source>
</evidence>
<keyword evidence="7" id="KW-0675">Receptor</keyword>
<keyword evidence="2" id="KW-1003">Cell membrane</keyword>
<keyword evidence="9" id="KW-0807">Transducer</keyword>
<evidence type="ECO:0000256" key="9">
    <source>
        <dbReference type="ARBA" id="ARBA00023224"/>
    </source>
</evidence>
<evidence type="ECO:0000256" key="2">
    <source>
        <dbReference type="ARBA" id="ARBA00022475"/>
    </source>
</evidence>
<feature type="transmembrane region" description="Helical" evidence="10">
    <location>
        <begin position="160"/>
        <end position="183"/>
    </location>
</feature>
<evidence type="ECO:0000256" key="6">
    <source>
        <dbReference type="ARBA" id="ARBA00023136"/>
    </source>
</evidence>
<evidence type="ECO:0000256" key="1">
    <source>
        <dbReference type="ARBA" id="ARBA00004651"/>
    </source>
</evidence>
<dbReference type="InterPro" id="IPR000276">
    <property type="entry name" value="GPCR_Rhodpsn"/>
</dbReference>
<keyword evidence="4 10" id="KW-1133">Transmembrane helix</keyword>
<dbReference type="SUPFAM" id="SSF81321">
    <property type="entry name" value="Family A G protein-coupled receptor-like"/>
    <property type="match status" value="1"/>
</dbReference>
<dbReference type="HOGENOM" id="CLU_009579_16_1_1"/>
<dbReference type="PhylomeDB" id="A7RXI4"/>
<proteinExistence type="predicted"/>
<dbReference type="eggNOG" id="KOG3656">
    <property type="taxonomic scope" value="Eukaryota"/>
</dbReference>
<sequence length="363" mass="39909">MSGTTSGKPNTNTIAIAVFLGEGTLAALANVLTLIVLITNRTLRKRSAYFIVSLALADALVGIAAICLAVFISLGHDTRAVLAHQVPDSFACSAFQVYATVSSGLGLLIIAIERFFATMFPFRYRVSRMYPYYFCFAFQLLCISSAIVALLISVDVFNIFVKYLIACTLPVICLCYSAIFVKFKLQNRQHGRQALPQTQQRERNMAKTLVTATSISLLCCVPTVIFVTDVRNTEAHVVLACYCIRFANSLVNPVIFTLRMDGFKKALVKFLCCTRVQLYPTNGPFVVRGERVARTNNLQDTPSRVVLSRDVCPGPIVVRRECVARTKNPQENTSSAVLNRDICQESSQAEVPSLSSCPVTTSL</sequence>
<evidence type="ECO:0000256" key="4">
    <source>
        <dbReference type="ARBA" id="ARBA00022989"/>
    </source>
</evidence>
<dbReference type="Pfam" id="PF00001">
    <property type="entry name" value="7tm_1"/>
    <property type="match status" value="1"/>
</dbReference>
<keyword evidence="5" id="KW-0297">G-protein coupled receptor</keyword>